<evidence type="ECO:0008006" key="3">
    <source>
        <dbReference type="Google" id="ProtNLM"/>
    </source>
</evidence>
<proteinExistence type="predicted"/>
<dbReference type="AlphaFoldDB" id="A0A972NU32"/>
<dbReference type="Gene3D" id="3.90.1300.10">
    <property type="entry name" value="Amidase signature (AS) domain"/>
    <property type="match status" value="1"/>
</dbReference>
<name>A0A972NU32_9BURK</name>
<keyword evidence="2" id="KW-1185">Reference proteome</keyword>
<reference evidence="1 2" key="1">
    <citation type="submission" date="2019-11" db="EMBL/GenBank/DDBJ databases">
        <title>Metabolism of dissolved organic matter in forest soils.</title>
        <authorList>
            <person name="Cyle K.T."/>
            <person name="Wilhelm R.C."/>
            <person name="Martinez C.E."/>
        </authorList>
    </citation>
    <scope>NUCLEOTIDE SEQUENCE [LARGE SCALE GENOMIC DNA]</scope>
    <source>
        <strain evidence="1 2">5N</strain>
    </source>
</reference>
<evidence type="ECO:0000313" key="2">
    <source>
        <dbReference type="Proteomes" id="UP000655523"/>
    </source>
</evidence>
<evidence type="ECO:0000313" key="1">
    <source>
        <dbReference type="EMBL" id="NPT59721.1"/>
    </source>
</evidence>
<dbReference type="SUPFAM" id="SSF75304">
    <property type="entry name" value="Amidase signature (AS) enzymes"/>
    <property type="match status" value="1"/>
</dbReference>
<gene>
    <name evidence="1" type="ORF">GNZ13_35495</name>
</gene>
<organism evidence="1 2">
    <name type="scientific">Paraburkholderia elongata</name>
    <dbReference type="NCBI Taxonomy" id="2675747"/>
    <lineage>
        <taxon>Bacteria</taxon>
        <taxon>Pseudomonadati</taxon>
        <taxon>Pseudomonadota</taxon>
        <taxon>Betaproteobacteria</taxon>
        <taxon>Burkholderiales</taxon>
        <taxon>Burkholderiaceae</taxon>
        <taxon>Paraburkholderia</taxon>
    </lineage>
</organism>
<protein>
    <recommendedName>
        <fullName evidence="3">Amidase domain-containing protein</fullName>
    </recommendedName>
</protein>
<dbReference type="EMBL" id="WOEZ01000197">
    <property type="protein sequence ID" value="NPT59721.1"/>
    <property type="molecule type" value="Genomic_DNA"/>
</dbReference>
<comment type="caution">
    <text evidence="1">The sequence shown here is derived from an EMBL/GenBank/DDBJ whole genome shotgun (WGS) entry which is preliminary data.</text>
</comment>
<dbReference type="Proteomes" id="UP000655523">
    <property type="component" value="Unassembled WGS sequence"/>
</dbReference>
<accession>A0A972NU32</accession>
<dbReference type="InterPro" id="IPR036928">
    <property type="entry name" value="AS_sf"/>
</dbReference>
<sequence length="62" mass="6905">MFGRESYLCALMRQNLHLPTALSEDGLPLGVQLVGKPGTDRELIGWALALHKFVDRRICAEP</sequence>